<reference evidence="1" key="1">
    <citation type="submission" date="2015-12" db="EMBL/GenBank/DDBJ databases">
        <title>Gene expression during late stages of embryo sac development: a critical building block for successful pollen-pistil interactions.</title>
        <authorList>
            <person name="Liu Y."/>
            <person name="Joly V."/>
            <person name="Sabar M."/>
            <person name="Matton D.P."/>
        </authorList>
    </citation>
    <scope>NUCLEOTIDE SEQUENCE</scope>
</reference>
<dbReference type="AlphaFoldDB" id="A0A0V0HV15"/>
<proteinExistence type="predicted"/>
<accession>A0A0V0HV15</accession>
<sequence length="76" mass="8940">MMVYALMIIFFHLHYGVRHIGMLQFLANLNELAYAMICWISTCVKPGKDMLKFLSCQIVSTEVVFPRLRRQVFLLE</sequence>
<protein>
    <submittedName>
        <fullName evidence="1">Putative ovule protein</fullName>
    </submittedName>
</protein>
<evidence type="ECO:0000313" key="1">
    <source>
        <dbReference type="EMBL" id="JAP23371.1"/>
    </source>
</evidence>
<organism evidence="1">
    <name type="scientific">Solanum chacoense</name>
    <name type="common">Chaco potato</name>
    <dbReference type="NCBI Taxonomy" id="4108"/>
    <lineage>
        <taxon>Eukaryota</taxon>
        <taxon>Viridiplantae</taxon>
        <taxon>Streptophyta</taxon>
        <taxon>Embryophyta</taxon>
        <taxon>Tracheophyta</taxon>
        <taxon>Spermatophyta</taxon>
        <taxon>Magnoliopsida</taxon>
        <taxon>eudicotyledons</taxon>
        <taxon>Gunneridae</taxon>
        <taxon>Pentapetalae</taxon>
        <taxon>asterids</taxon>
        <taxon>lamiids</taxon>
        <taxon>Solanales</taxon>
        <taxon>Solanaceae</taxon>
        <taxon>Solanoideae</taxon>
        <taxon>Solaneae</taxon>
        <taxon>Solanum</taxon>
    </lineage>
</organism>
<name>A0A0V0HV15_SOLCH</name>
<dbReference type="EMBL" id="GEDG01015545">
    <property type="protein sequence ID" value="JAP23371.1"/>
    <property type="molecule type" value="Transcribed_RNA"/>
</dbReference>